<keyword evidence="2" id="KW-0677">Repeat</keyword>
<protein>
    <recommendedName>
        <fullName evidence="4">Beta-lactamase</fullName>
    </recommendedName>
</protein>
<dbReference type="EMBL" id="CZQD01000034">
    <property type="protein sequence ID" value="CUS56956.1"/>
    <property type="molecule type" value="Genomic_DNA"/>
</dbReference>
<dbReference type="PANTHER" id="PTHR13891:SF1">
    <property type="entry name" value="CYTOCHROME C OXIDASE ASSEMBLY FACTOR 7"/>
    <property type="match status" value="1"/>
</dbReference>
<proteinExistence type="inferred from homology"/>
<gene>
    <name evidence="3" type="ORF">MGWOODY_Hyp1418</name>
</gene>
<dbReference type="Pfam" id="PF08238">
    <property type="entry name" value="Sel1"/>
    <property type="match status" value="3"/>
</dbReference>
<comment type="similarity">
    <text evidence="1">Belongs to the hcp beta-lactamase family.</text>
</comment>
<dbReference type="SMART" id="SM00671">
    <property type="entry name" value="SEL1"/>
    <property type="match status" value="3"/>
</dbReference>
<evidence type="ECO:0008006" key="4">
    <source>
        <dbReference type="Google" id="ProtNLM"/>
    </source>
</evidence>
<evidence type="ECO:0000256" key="2">
    <source>
        <dbReference type="ARBA" id="ARBA00022737"/>
    </source>
</evidence>
<dbReference type="InterPro" id="IPR011990">
    <property type="entry name" value="TPR-like_helical_dom_sf"/>
</dbReference>
<dbReference type="PANTHER" id="PTHR13891">
    <property type="entry name" value="CYTOCHROME C OXIDASE ASSEMBLY FACTOR 7"/>
    <property type="match status" value="1"/>
</dbReference>
<reference evidence="3" key="1">
    <citation type="submission" date="2015-10" db="EMBL/GenBank/DDBJ databases">
        <authorList>
            <person name="Gilbert D.G."/>
        </authorList>
    </citation>
    <scope>NUCLEOTIDE SEQUENCE</scope>
</reference>
<name>A0A170PTW1_9ZZZZ</name>
<dbReference type="Gene3D" id="1.25.40.10">
    <property type="entry name" value="Tetratricopeptide repeat domain"/>
    <property type="match status" value="1"/>
</dbReference>
<sequence length="199" mass="21699">MRILAAAISVVAMSVAVLPAAAQYGQVEPTQAEIALEEATANLETNRVTRTEASQACDTRDYQACFELADMYRKGLGGDQDYKSAADNYRKACDGKVAEACSGLAYLTVQGRGMDADTARARQLYDKACDYGDVSGCAAYGNMIYTGQGGSKNVAEGTRLLQESCDKAYEWACERLSTLGAYQPDDSTWERLEDVRRRY</sequence>
<evidence type="ECO:0000256" key="1">
    <source>
        <dbReference type="ARBA" id="ARBA00008486"/>
    </source>
</evidence>
<evidence type="ECO:0000313" key="3">
    <source>
        <dbReference type="EMBL" id="CUS56956.1"/>
    </source>
</evidence>
<dbReference type="InterPro" id="IPR040239">
    <property type="entry name" value="HcpB-like"/>
</dbReference>
<organism evidence="3">
    <name type="scientific">hydrothermal vent metagenome</name>
    <dbReference type="NCBI Taxonomy" id="652676"/>
    <lineage>
        <taxon>unclassified sequences</taxon>
        <taxon>metagenomes</taxon>
        <taxon>ecological metagenomes</taxon>
    </lineage>
</organism>
<dbReference type="SUPFAM" id="SSF81901">
    <property type="entry name" value="HCP-like"/>
    <property type="match status" value="1"/>
</dbReference>
<dbReference type="InterPro" id="IPR006597">
    <property type="entry name" value="Sel1-like"/>
</dbReference>
<dbReference type="AlphaFoldDB" id="A0A170PTW1"/>
<accession>A0A170PTW1</accession>